<dbReference type="InterPro" id="IPR023214">
    <property type="entry name" value="HAD_sf"/>
</dbReference>
<dbReference type="PANTHER" id="PTHR10000:SF8">
    <property type="entry name" value="HAD SUPERFAMILY HYDROLASE-LIKE, TYPE 3"/>
    <property type="match status" value="1"/>
</dbReference>
<dbReference type="Gene3D" id="3.40.50.1000">
    <property type="entry name" value="HAD superfamily/HAD-like"/>
    <property type="match status" value="1"/>
</dbReference>
<name>A0A6I4VUV7_9BACL</name>
<dbReference type="InterPro" id="IPR036412">
    <property type="entry name" value="HAD-like_sf"/>
</dbReference>
<dbReference type="GO" id="GO:0000287">
    <property type="term" value="F:magnesium ion binding"/>
    <property type="evidence" value="ECO:0007669"/>
    <property type="project" value="TreeGrafter"/>
</dbReference>
<dbReference type="EMBL" id="WUUL01000005">
    <property type="protein sequence ID" value="MXQ53965.1"/>
    <property type="molecule type" value="Genomic_DNA"/>
</dbReference>
<reference evidence="1 2" key="1">
    <citation type="submission" date="2019-12" db="EMBL/GenBank/DDBJ databases">
        <title>Whole-genome analyses of novel actinobacteria.</title>
        <authorList>
            <person name="Sahin N."/>
            <person name="Saygin H."/>
        </authorList>
    </citation>
    <scope>NUCLEOTIDE SEQUENCE [LARGE SCALE GENOMIC DNA]</scope>
    <source>
        <strain evidence="1 2">KC615</strain>
    </source>
</reference>
<dbReference type="AlphaFoldDB" id="A0A6I4VUV7"/>
<dbReference type="PANTHER" id="PTHR10000">
    <property type="entry name" value="PHOSPHOSERINE PHOSPHATASE"/>
    <property type="match status" value="1"/>
</dbReference>
<gene>
    <name evidence="1" type="ORF">GSM42_09590</name>
</gene>
<dbReference type="InterPro" id="IPR006379">
    <property type="entry name" value="HAD-SF_hydro_IIB"/>
</dbReference>
<keyword evidence="1" id="KW-0378">Hydrolase</keyword>
<dbReference type="SFLD" id="SFLDG01140">
    <property type="entry name" value="C2.B:_Phosphomannomutase_and_P"/>
    <property type="match status" value="1"/>
</dbReference>
<dbReference type="SUPFAM" id="SSF56784">
    <property type="entry name" value="HAD-like"/>
    <property type="match status" value="1"/>
</dbReference>
<protein>
    <submittedName>
        <fullName evidence="1">Cof-type HAD-IIB family hydrolase</fullName>
    </submittedName>
</protein>
<organism evidence="1 2">
    <name type="scientific">Shimazuella alba</name>
    <dbReference type="NCBI Taxonomy" id="2690964"/>
    <lineage>
        <taxon>Bacteria</taxon>
        <taxon>Bacillati</taxon>
        <taxon>Bacillota</taxon>
        <taxon>Bacilli</taxon>
        <taxon>Bacillales</taxon>
        <taxon>Thermoactinomycetaceae</taxon>
        <taxon>Shimazuella</taxon>
    </lineage>
</organism>
<proteinExistence type="predicted"/>
<comment type="caution">
    <text evidence="1">The sequence shown here is derived from an EMBL/GenBank/DDBJ whole genome shotgun (WGS) entry which is preliminary data.</text>
</comment>
<sequence>MIRLFATDLDDTLLNHEKQIDQHNLDALEKLQQFGVQVAVASGRNEVEIDHVIKNVPGDFHQICQNGAFIYLNTGEKIYDGYFEPELAKRIHQVGKEAGVYCFIGTARHMYISEKNSFIERKSEQVSIHLELDPTIEKRIGTDFLPSKFCYLGEGPELQQLKQLMLKTFPGQIDVFISAPHCLDVMPLGVNKGNGIGHLAKHLGIDISEVACIGDSENDIPMFQVIPHNFVMSVAKPSVKQVGKHVVDHVSEAVDWVLKYNENLTLQQK</sequence>
<evidence type="ECO:0000313" key="2">
    <source>
        <dbReference type="Proteomes" id="UP000430692"/>
    </source>
</evidence>
<dbReference type="GO" id="GO:0016791">
    <property type="term" value="F:phosphatase activity"/>
    <property type="evidence" value="ECO:0007669"/>
    <property type="project" value="TreeGrafter"/>
</dbReference>
<dbReference type="InterPro" id="IPR000150">
    <property type="entry name" value="Cof"/>
</dbReference>
<dbReference type="Gene3D" id="3.30.1240.10">
    <property type="match status" value="1"/>
</dbReference>
<accession>A0A6I4VUV7</accession>
<evidence type="ECO:0000313" key="1">
    <source>
        <dbReference type="EMBL" id="MXQ53965.1"/>
    </source>
</evidence>
<dbReference type="SFLD" id="SFLDS00003">
    <property type="entry name" value="Haloacid_Dehalogenase"/>
    <property type="match status" value="1"/>
</dbReference>
<keyword evidence="2" id="KW-1185">Reference proteome</keyword>
<dbReference type="RefSeq" id="WP_160801319.1">
    <property type="nucleotide sequence ID" value="NZ_WUUL01000005.1"/>
</dbReference>
<dbReference type="Pfam" id="PF08282">
    <property type="entry name" value="Hydrolase_3"/>
    <property type="match status" value="1"/>
</dbReference>
<dbReference type="NCBIfam" id="TIGR00099">
    <property type="entry name" value="Cof-subfamily"/>
    <property type="match status" value="1"/>
</dbReference>
<dbReference type="CDD" id="cd07516">
    <property type="entry name" value="HAD_Pase"/>
    <property type="match status" value="1"/>
</dbReference>
<dbReference type="Proteomes" id="UP000430692">
    <property type="component" value="Unassembled WGS sequence"/>
</dbReference>
<dbReference type="GO" id="GO:0005829">
    <property type="term" value="C:cytosol"/>
    <property type="evidence" value="ECO:0007669"/>
    <property type="project" value="TreeGrafter"/>
</dbReference>
<dbReference type="NCBIfam" id="TIGR01484">
    <property type="entry name" value="HAD-SF-IIB"/>
    <property type="match status" value="1"/>
</dbReference>